<proteinExistence type="predicted"/>
<name>A0A7V5U1F3_9PROT</name>
<feature type="region of interest" description="Disordered" evidence="1">
    <location>
        <begin position="156"/>
        <end position="180"/>
    </location>
</feature>
<feature type="compositionally biased region" description="Basic and acidic residues" evidence="1">
    <location>
        <begin position="156"/>
        <end position="165"/>
    </location>
</feature>
<gene>
    <name evidence="2" type="ORF">ENK01_03865</name>
</gene>
<dbReference type="Pfam" id="PF05258">
    <property type="entry name" value="DciA"/>
    <property type="match status" value="1"/>
</dbReference>
<dbReference type="Proteomes" id="UP000885806">
    <property type="component" value="Unassembled WGS sequence"/>
</dbReference>
<dbReference type="AlphaFoldDB" id="A0A7V5U1F3"/>
<reference evidence="2" key="1">
    <citation type="journal article" date="2020" name="mSystems">
        <title>Genome- and Community-Level Interaction Insights into Carbon Utilization and Element Cycling Functions of Hydrothermarchaeota in Hydrothermal Sediment.</title>
        <authorList>
            <person name="Zhou Z."/>
            <person name="Liu Y."/>
            <person name="Xu W."/>
            <person name="Pan J."/>
            <person name="Luo Z.H."/>
            <person name="Li M."/>
        </authorList>
    </citation>
    <scope>NUCLEOTIDE SEQUENCE [LARGE SCALE GENOMIC DNA]</scope>
    <source>
        <strain evidence="2">HyVt-538</strain>
    </source>
</reference>
<dbReference type="EMBL" id="DROP01000258">
    <property type="protein sequence ID" value="HHI89069.1"/>
    <property type="molecule type" value="Genomic_DNA"/>
</dbReference>
<dbReference type="InterPro" id="IPR007922">
    <property type="entry name" value="DciA-like"/>
</dbReference>
<evidence type="ECO:0000313" key="2">
    <source>
        <dbReference type="EMBL" id="HHI89069.1"/>
    </source>
</evidence>
<organism evidence="2">
    <name type="scientific">Hellea balneolensis</name>
    <dbReference type="NCBI Taxonomy" id="287478"/>
    <lineage>
        <taxon>Bacteria</taxon>
        <taxon>Pseudomonadati</taxon>
        <taxon>Pseudomonadota</taxon>
        <taxon>Alphaproteobacteria</taxon>
        <taxon>Maricaulales</taxon>
        <taxon>Robiginitomaculaceae</taxon>
        <taxon>Hellea</taxon>
    </lineage>
</organism>
<comment type="caution">
    <text evidence="2">The sequence shown here is derived from an EMBL/GenBank/DDBJ whole genome shotgun (WGS) entry which is preliminary data.</text>
</comment>
<protein>
    <submittedName>
        <fullName evidence="2">DUF721 domain-containing protein</fullName>
    </submittedName>
</protein>
<accession>A0A7V5U1F3</accession>
<evidence type="ECO:0000256" key="1">
    <source>
        <dbReference type="SAM" id="MobiDB-lite"/>
    </source>
</evidence>
<sequence length="208" mass="23346">MVLDASAFFGDCRRMTDNMPSDKTDLYKIRSQISRYLQDHRGRPQYRPAPQAGRAVARVLKPLRKKFGGGIQVLKSNWTDIAGQRLSAVSQPLAIRGDKSGRTLLIMAKGPAATLVEASSRQILQKANQYLGPGHLKRLRVQQGSLETDFTADNKTEIPDREDHVQPTLDKPVQNRLEPDLQTSLARLRRAMDKRTQKLKDEGGHDHA</sequence>